<organism evidence="2 3">
    <name type="scientific">Microbacterium sediminis</name>
    <dbReference type="NCBI Taxonomy" id="904291"/>
    <lineage>
        <taxon>Bacteria</taxon>
        <taxon>Bacillati</taxon>
        <taxon>Actinomycetota</taxon>
        <taxon>Actinomycetes</taxon>
        <taxon>Micrococcales</taxon>
        <taxon>Microbacteriaceae</taxon>
        <taxon>Microbacterium</taxon>
    </lineage>
</organism>
<keyword evidence="1" id="KW-0812">Transmembrane</keyword>
<accession>A0A1B9N9S8</accession>
<feature type="transmembrane region" description="Helical" evidence="1">
    <location>
        <begin position="117"/>
        <end position="140"/>
    </location>
</feature>
<reference evidence="2 3" key="1">
    <citation type="submission" date="2016-05" db="EMBL/GenBank/DDBJ databases">
        <authorList>
            <person name="Lavstsen T."/>
            <person name="Jespersen J.S."/>
        </authorList>
    </citation>
    <scope>NUCLEOTIDE SEQUENCE [LARGE SCALE GENOMIC DNA]</scope>
    <source>
        <strain evidence="2 3">YLB-01</strain>
    </source>
</reference>
<protein>
    <submittedName>
        <fullName evidence="2">Uncharacterized protein</fullName>
    </submittedName>
</protein>
<keyword evidence="1" id="KW-0472">Membrane</keyword>
<proteinExistence type="predicted"/>
<feature type="transmembrane region" description="Helical" evidence="1">
    <location>
        <begin position="20"/>
        <end position="43"/>
    </location>
</feature>
<evidence type="ECO:0000256" key="1">
    <source>
        <dbReference type="SAM" id="Phobius"/>
    </source>
</evidence>
<dbReference type="EMBL" id="LXMD01000025">
    <property type="protein sequence ID" value="OCG73359.1"/>
    <property type="molecule type" value="Genomic_DNA"/>
</dbReference>
<dbReference type="AlphaFoldDB" id="A0A1B9N9S8"/>
<dbReference type="STRING" id="904291.A7J15_08730"/>
<evidence type="ECO:0000313" key="2">
    <source>
        <dbReference type="EMBL" id="OCG73359.1"/>
    </source>
</evidence>
<dbReference type="Proteomes" id="UP000093355">
    <property type="component" value="Unassembled WGS sequence"/>
</dbReference>
<gene>
    <name evidence="2" type="ORF">A7J15_08730</name>
</gene>
<keyword evidence="1" id="KW-1133">Transmembrane helix</keyword>
<keyword evidence="3" id="KW-1185">Reference proteome</keyword>
<evidence type="ECO:0000313" key="3">
    <source>
        <dbReference type="Proteomes" id="UP000093355"/>
    </source>
</evidence>
<name>A0A1B9N9S8_9MICO</name>
<comment type="caution">
    <text evidence="2">The sequence shown here is derived from an EMBL/GenBank/DDBJ whole genome shotgun (WGS) entry which is preliminary data.</text>
</comment>
<sequence length="142" mass="14758">MLGGFAGAGIAAALRVDGGVVTAFIGGGIILGGAASFALGWYLNVVRPVKQTDEWAAGRQQLLDHQVATGQFRYPTDTPPPASIAEAQSQAQTLLAWERENAHKAYRNNHSVYSIPLQWFGVVVAVIGLVVVGLGVAAAFGG</sequence>